<reference evidence="1" key="1">
    <citation type="journal article" date="2020" name="Stud. Mycol.">
        <title>101 Dothideomycetes genomes: a test case for predicting lifestyles and emergence of pathogens.</title>
        <authorList>
            <person name="Haridas S."/>
            <person name="Albert R."/>
            <person name="Binder M."/>
            <person name="Bloem J."/>
            <person name="Labutti K."/>
            <person name="Salamov A."/>
            <person name="Andreopoulos B."/>
            <person name="Baker S."/>
            <person name="Barry K."/>
            <person name="Bills G."/>
            <person name="Bluhm B."/>
            <person name="Cannon C."/>
            <person name="Castanera R."/>
            <person name="Culley D."/>
            <person name="Daum C."/>
            <person name="Ezra D."/>
            <person name="Gonzalez J."/>
            <person name="Henrissat B."/>
            <person name="Kuo A."/>
            <person name="Liang C."/>
            <person name="Lipzen A."/>
            <person name="Lutzoni F."/>
            <person name="Magnuson J."/>
            <person name="Mondo S."/>
            <person name="Nolan M."/>
            <person name="Ohm R."/>
            <person name="Pangilinan J."/>
            <person name="Park H.-J."/>
            <person name="Ramirez L."/>
            <person name="Alfaro M."/>
            <person name="Sun H."/>
            <person name="Tritt A."/>
            <person name="Yoshinaga Y."/>
            <person name="Zwiers L.-H."/>
            <person name="Turgeon B."/>
            <person name="Goodwin S."/>
            <person name="Spatafora J."/>
            <person name="Crous P."/>
            <person name="Grigoriev I."/>
        </authorList>
    </citation>
    <scope>NUCLEOTIDE SEQUENCE</scope>
    <source>
        <strain evidence="1">CBS 279.74</strain>
    </source>
</reference>
<dbReference type="EMBL" id="MU005782">
    <property type="protein sequence ID" value="KAF2704632.1"/>
    <property type="molecule type" value="Genomic_DNA"/>
</dbReference>
<evidence type="ECO:0000313" key="1">
    <source>
        <dbReference type="EMBL" id="KAF2704632.1"/>
    </source>
</evidence>
<proteinExistence type="predicted"/>
<accession>A0A6G1JWI4</accession>
<protein>
    <submittedName>
        <fullName evidence="1">Uncharacterized protein</fullName>
    </submittedName>
</protein>
<gene>
    <name evidence="1" type="ORF">K504DRAFT_121754</name>
</gene>
<sequence>MATMAAKCCPEGAHAAMGRTEARPALPLLRRAPLVVKAEIGLTCVRIVSAPGTSDTSATLGTVWARCGQTSGTEVAKLLLM</sequence>
<dbReference type="AlphaFoldDB" id="A0A6G1JWI4"/>
<name>A0A6G1JWI4_9PLEO</name>
<evidence type="ECO:0000313" key="2">
    <source>
        <dbReference type="Proteomes" id="UP000799428"/>
    </source>
</evidence>
<dbReference type="Proteomes" id="UP000799428">
    <property type="component" value="Unassembled WGS sequence"/>
</dbReference>
<organism evidence="1 2">
    <name type="scientific">Pleomassaria siparia CBS 279.74</name>
    <dbReference type="NCBI Taxonomy" id="1314801"/>
    <lineage>
        <taxon>Eukaryota</taxon>
        <taxon>Fungi</taxon>
        <taxon>Dikarya</taxon>
        <taxon>Ascomycota</taxon>
        <taxon>Pezizomycotina</taxon>
        <taxon>Dothideomycetes</taxon>
        <taxon>Pleosporomycetidae</taxon>
        <taxon>Pleosporales</taxon>
        <taxon>Pleomassariaceae</taxon>
        <taxon>Pleomassaria</taxon>
    </lineage>
</organism>
<keyword evidence="2" id="KW-1185">Reference proteome</keyword>